<organism evidence="3 4">
    <name type="scientific">Xanthoceras sorbifolium</name>
    <dbReference type="NCBI Taxonomy" id="99658"/>
    <lineage>
        <taxon>Eukaryota</taxon>
        <taxon>Viridiplantae</taxon>
        <taxon>Streptophyta</taxon>
        <taxon>Embryophyta</taxon>
        <taxon>Tracheophyta</taxon>
        <taxon>Spermatophyta</taxon>
        <taxon>Magnoliopsida</taxon>
        <taxon>eudicotyledons</taxon>
        <taxon>Gunneridae</taxon>
        <taxon>Pentapetalae</taxon>
        <taxon>rosids</taxon>
        <taxon>malvids</taxon>
        <taxon>Sapindales</taxon>
        <taxon>Sapindaceae</taxon>
        <taxon>Xanthoceroideae</taxon>
        <taxon>Xanthoceras</taxon>
    </lineage>
</organism>
<dbReference type="PANTHER" id="PTHR47926">
    <property type="entry name" value="PENTATRICOPEPTIDE REPEAT-CONTAINING PROTEIN"/>
    <property type="match status" value="1"/>
</dbReference>
<dbReference type="InterPro" id="IPR046848">
    <property type="entry name" value="E_motif"/>
</dbReference>
<dbReference type="NCBIfam" id="TIGR00756">
    <property type="entry name" value="PPR"/>
    <property type="match status" value="5"/>
</dbReference>
<feature type="repeat" description="PPR" evidence="2">
    <location>
        <begin position="329"/>
        <end position="363"/>
    </location>
</feature>
<name>A0ABQ8HFW0_9ROSI</name>
<gene>
    <name evidence="3" type="ORF">JRO89_XS11G0170500</name>
</gene>
<dbReference type="Pfam" id="PF13041">
    <property type="entry name" value="PPR_2"/>
    <property type="match status" value="1"/>
</dbReference>
<evidence type="ECO:0000256" key="2">
    <source>
        <dbReference type="PROSITE-ProRule" id="PRU00708"/>
    </source>
</evidence>
<sequence>MSRKAPIVNYSFLTFPAKVSILRNAIEECKNMRELKQIHSQIITSPYLRKNEHNFLLSRLLFFCAFSDSGSLRYATNVFRLLKEPNLYVYNIMIRAYACKISESNHIHLYRSLILYKRMLFSGIAPDFLTFPFLLKECTRKVNGLVGSSIHGQAIKFGWYDDVFVRNSMISLYMACGFVTKAKKLFDEMFSRDVVSWNAMIIGYLRSGDLDEALDLFRRMKRRNVISWNSIITGFVQGGRAKEALEFFQEMQSSSDDDVVKPDKITIASVLSACAYLGAIDHGNWVHGYLKRSGLECDVVIGTALVDMYGKCGCVGRANAVFKEIFEKDTLAWTAMISVFALHGYAKEAFDTFKEMEAEGVKPNHVTFVGLLSACAHSGLVGKGRWCFDLMRHVYLMEPQVHHYACMVDILSRAGLFDEAERLIRSMPMEPDVFVWGALLGGCQMHSNAELGERVAQYLIELDPLNHAFYVNLCDIYAKASRFDDVKRIRNIMKERGIIKESPGCSMIEVDGLVHEFSVRGSPEVVIEEPVCVLNELSKVMKFEDRVHFIRDRSMEAQIS</sequence>
<dbReference type="PANTHER" id="PTHR47926:SF401">
    <property type="entry name" value="PENTATRICOPEPTIDE REPEAT-CONTAINING PROTEIN"/>
    <property type="match status" value="1"/>
</dbReference>
<accession>A0ABQ8HFW0</accession>
<dbReference type="InterPro" id="IPR046960">
    <property type="entry name" value="PPR_At4g14850-like_plant"/>
</dbReference>
<keyword evidence="1" id="KW-0677">Repeat</keyword>
<reference evidence="3 4" key="1">
    <citation type="submission" date="2021-02" db="EMBL/GenBank/DDBJ databases">
        <title>Plant Genome Project.</title>
        <authorList>
            <person name="Zhang R.-G."/>
        </authorList>
    </citation>
    <scope>NUCLEOTIDE SEQUENCE [LARGE SCALE GENOMIC DNA]</scope>
    <source>
        <tissue evidence="3">Leaves</tissue>
    </source>
</reference>
<evidence type="ECO:0000256" key="1">
    <source>
        <dbReference type="ARBA" id="ARBA00022737"/>
    </source>
</evidence>
<dbReference type="Proteomes" id="UP000827721">
    <property type="component" value="Unassembled WGS sequence"/>
</dbReference>
<dbReference type="Pfam" id="PF01535">
    <property type="entry name" value="PPR"/>
    <property type="match status" value="5"/>
</dbReference>
<keyword evidence="4" id="KW-1185">Reference proteome</keyword>
<protein>
    <recommendedName>
        <fullName evidence="5">Pentatricopeptide repeat-containing protein At5g66520-like</fullName>
    </recommendedName>
</protein>
<proteinExistence type="predicted"/>
<dbReference type="InterPro" id="IPR011990">
    <property type="entry name" value="TPR-like_helical_dom_sf"/>
</dbReference>
<comment type="caution">
    <text evidence="3">The sequence shown here is derived from an EMBL/GenBank/DDBJ whole genome shotgun (WGS) entry which is preliminary data.</text>
</comment>
<feature type="repeat" description="PPR" evidence="2">
    <location>
        <begin position="193"/>
        <end position="227"/>
    </location>
</feature>
<evidence type="ECO:0000313" key="3">
    <source>
        <dbReference type="EMBL" id="KAH7557514.1"/>
    </source>
</evidence>
<dbReference type="SUPFAM" id="SSF48452">
    <property type="entry name" value="TPR-like"/>
    <property type="match status" value="1"/>
</dbReference>
<feature type="repeat" description="PPR" evidence="2">
    <location>
        <begin position="162"/>
        <end position="192"/>
    </location>
</feature>
<evidence type="ECO:0000313" key="4">
    <source>
        <dbReference type="Proteomes" id="UP000827721"/>
    </source>
</evidence>
<dbReference type="Pfam" id="PF20431">
    <property type="entry name" value="E_motif"/>
    <property type="match status" value="1"/>
</dbReference>
<dbReference type="EMBL" id="JAFEMO010000011">
    <property type="protein sequence ID" value="KAH7557514.1"/>
    <property type="molecule type" value="Genomic_DNA"/>
</dbReference>
<dbReference type="Gene3D" id="1.25.40.10">
    <property type="entry name" value="Tetratricopeptide repeat domain"/>
    <property type="match status" value="4"/>
</dbReference>
<dbReference type="InterPro" id="IPR002885">
    <property type="entry name" value="PPR_rpt"/>
</dbReference>
<evidence type="ECO:0008006" key="5">
    <source>
        <dbReference type="Google" id="ProtNLM"/>
    </source>
</evidence>
<dbReference type="PROSITE" id="PS51375">
    <property type="entry name" value="PPR"/>
    <property type="match status" value="3"/>
</dbReference>